<dbReference type="PANTHER" id="PTHR27008">
    <property type="entry name" value="OS04G0122200 PROTEIN"/>
    <property type="match status" value="1"/>
</dbReference>
<dbReference type="InterPro" id="IPR008271">
    <property type="entry name" value="Ser/Thr_kinase_AS"/>
</dbReference>
<evidence type="ECO:0000256" key="13">
    <source>
        <dbReference type="ARBA" id="ARBA00022840"/>
    </source>
</evidence>
<dbReference type="GO" id="GO:0005886">
    <property type="term" value="C:plasma membrane"/>
    <property type="evidence" value="ECO:0007669"/>
    <property type="project" value="UniProtKB-SubCell"/>
</dbReference>
<dbReference type="SUPFAM" id="SSF52047">
    <property type="entry name" value="RNI-like"/>
    <property type="match status" value="1"/>
</dbReference>
<dbReference type="PROSITE" id="PS00107">
    <property type="entry name" value="PROTEIN_KINASE_ATP"/>
    <property type="match status" value="1"/>
</dbReference>
<evidence type="ECO:0000256" key="16">
    <source>
        <dbReference type="ARBA" id="ARBA00023180"/>
    </source>
</evidence>
<keyword evidence="5" id="KW-0723">Serine/threonine-protein kinase</keyword>
<dbReference type="PROSITE" id="PS00108">
    <property type="entry name" value="PROTEIN_KINASE_ST"/>
    <property type="match status" value="1"/>
</dbReference>
<evidence type="ECO:0000256" key="1">
    <source>
        <dbReference type="ARBA" id="ARBA00004162"/>
    </source>
</evidence>
<protein>
    <recommendedName>
        <fullName evidence="3">non-specific serine/threonine protein kinase</fullName>
        <ecNumber evidence="3">2.7.11.1</ecNumber>
    </recommendedName>
</protein>
<dbReference type="STRING" id="218851.A0A2G5D0F7"/>
<comment type="subcellular location">
    <subcellularLocation>
        <location evidence="1">Cell membrane</location>
        <topology evidence="1">Single-pass membrane protein</topology>
    </subcellularLocation>
</comment>
<evidence type="ECO:0000256" key="19">
    <source>
        <dbReference type="PROSITE-ProRule" id="PRU10141"/>
    </source>
</evidence>
<dbReference type="InterPro" id="IPR011009">
    <property type="entry name" value="Kinase-like_dom_sf"/>
</dbReference>
<evidence type="ECO:0000256" key="8">
    <source>
        <dbReference type="ARBA" id="ARBA00022692"/>
    </source>
</evidence>
<dbReference type="SMART" id="SM00369">
    <property type="entry name" value="LRR_TYP"/>
    <property type="match status" value="7"/>
</dbReference>
<dbReference type="PROSITE" id="PS50011">
    <property type="entry name" value="PROTEIN_KINASE_DOM"/>
    <property type="match status" value="1"/>
</dbReference>
<evidence type="ECO:0000256" key="15">
    <source>
        <dbReference type="ARBA" id="ARBA00023136"/>
    </source>
</evidence>
<evidence type="ECO:0000256" key="12">
    <source>
        <dbReference type="ARBA" id="ARBA00022777"/>
    </source>
</evidence>
<evidence type="ECO:0000256" key="20">
    <source>
        <dbReference type="SAM" id="Phobius"/>
    </source>
</evidence>
<dbReference type="SUPFAM" id="SSF52058">
    <property type="entry name" value="L domain-like"/>
    <property type="match status" value="1"/>
</dbReference>
<evidence type="ECO:0000256" key="10">
    <source>
        <dbReference type="ARBA" id="ARBA00022737"/>
    </source>
</evidence>
<sequence>LVIPAIEHPARCRSHDTLWGIMLGNETDRLALLAFKSQINQHPVLSSWNDSNHFCEWEGVTCSHRHQRVTILNLTSKGLIGTISPHVGNLSFLRTIVLRNNDFQGHIPQEFGQLFRLEKLDVGFNSLFGEIPANISLCSNLINLYLDHNTLVGKIPIELGNLLKLVILVLEKNNLTRGIPPSLGNLTSLEYLTFSENSLGGKIPSTLNQLKNLKVLGLNSCKLSGVFPVSLYNLSTIVIFSITDNHFSGNLPSEIGFMLPNIQLFYFGKNQFSGPIPSSLFNVSTIQRVDIASNQFTGKVPLNIGNLKGLTDLLLEYNNLGSGKSGDLDFFTSLANCSYLKSLTISHNQFGGTLPHSIGNFSNQLRQLDLSLNQISGSIPSEIGNLQNLTLLNLNDNHLTGSIPMSIGNLQKLQILVLNSNQLLGRLPSSIRNMSELFLLDLSNNSLEGSIASSFENRILQRLDLSYNNFTGSMPKLEISLSPRLVMLYLAHNALSGSIPVEVENLKSLGYLVVSENRMSGQIPNAIGGCPRLEYLGLQGNFFEGPLPSSLSSLQSLQVLDVSHNKISGKIPGSLEKLPLQNLNLSFNNFEGEVPTKGVFSNVSAIAVLGNYKICGGILELELPKCNIQKSRKHGTLALKVAVGVFISLVLMVALFLIVYSRMKPIRGASSNQLPKDHLKRISYNELREATNGFSPTNLVGVGSYGSVYKGILQQDEGFIAVKVLNLMERGASKSFMAECHALKAVRHRNLLKVLTVCSSADFNGNDFKALVYEFMPNGSLESWIYPSLDEHLHCLNLDQRLNIAIDVASALDYLHNHCDRHIVHCDLKSSNVLLDNDMTAHVGDFGLAKFLSKSTSTCTSNKGESSSVAIRGTIGYIAPGLHYYGLIHGVIKKFYGTMWKLEISCLHCLQSPQCLN</sequence>
<evidence type="ECO:0000259" key="21">
    <source>
        <dbReference type="PROSITE" id="PS50011"/>
    </source>
</evidence>
<dbReference type="Pfam" id="PF08263">
    <property type="entry name" value="LRRNT_2"/>
    <property type="match status" value="1"/>
</dbReference>
<comment type="catalytic activity">
    <reaction evidence="17">
        <text>L-threonyl-[protein] + ATP = O-phospho-L-threonyl-[protein] + ADP + H(+)</text>
        <dbReference type="Rhea" id="RHEA:46608"/>
        <dbReference type="Rhea" id="RHEA-COMP:11060"/>
        <dbReference type="Rhea" id="RHEA-COMP:11605"/>
        <dbReference type="ChEBI" id="CHEBI:15378"/>
        <dbReference type="ChEBI" id="CHEBI:30013"/>
        <dbReference type="ChEBI" id="CHEBI:30616"/>
        <dbReference type="ChEBI" id="CHEBI:61977"/>
        <dbReference type="ChEBI" id="CHEBI:456216"/>
        <dbReference type="EC" id="2.7.11.1"/>
    </reaction>
</comment>
<dbReference type="InParanoid" id="A0A2G5D0F7"/>
<dbReference type="PROSITE" id="PS51450">
    <property type="entry name" value="LRR"/>
    <property type="match status" value="2"/>
</dbReference>
<evidence type="ECO:0000256" key="7">
    <source>
        <dbReference type="ARBA" id="ARBA00022679"/>
    </source>
</evidence>
<dbReference type="InterPro" id="IPR017441">
    <property type="entry name" value="Protein_kinase_ATP_BS"/>
</dbReference>
<keyword evidence="11 19" id="KW-0547">Nucleotide-binding</keyword>
<keyword evidence="16" id="KW-0325">Glycoprotein</keyword>
<gene>
    <name evidence="22" type="ORF">AQUCO_03100020v1</name>
</gene>
<organism evidence="22 23">
    <name type="scientific">Aquilegia coerulea</name>
    <name type="common">Rocky mountain columbine</name>
    <dbReference type="NCBI Taxonomy" id="218851"/>
    <lineage>
        <taxon>Eukaryota</taxon>
        <taxon>Viridiplantae</taxon>
        <taxon>Streptophyta</taxon>
        <taxon>Embryophyta</taxon>
        <taxon>Tracheophyta</taxon>
        <taxon>Spermatophyta</taxon>
        <taxon>Magnoliopsida</taxon>
        <taxon>Ranunculales</taxon>
        <taxon>Ranunculaceae</taxon>
        <taxon>Thalictroideae</taxon>
        <taxon>Aquilegia</taxon>
    </lineage>
</organism>
<dbReference type="SMART" id="SM00220">
    <property type="entry name" value="S_TKc"/>
    <property type="match status" value="1"/>
</dbReference>
<keyword evidence="15 20" id="KW-0472">Membrane</keyword>
<evidence type="ECO:0000256" key="11">
    <source>
        <dbReference type="ARBA" id="ARBA00022741"/>
    </source>
</evidence>
<dbReference type="Gene3D" id="3.80.10.10">
    <property type="entry name" value="Ribonuclease Inhibitor"/>
    <property type="match status" value="3"/>
</dbReference>
<accession>A0A2G5D0F7</accession>
<dbReference type="SUPFAM" id="SSF56112">
    <property type="entry name" value="Protein kinase-like (PK-like)"/>
    <property type="match status" value="1"/>
</dbReference>
<dbReference type="PANTHER" id="PTHR27008:SF596">
    <property type="entry name" value="OS02G0215500 PROTEIN"/>
    <property type="match status" value="1"/>
</dbReference>
<evidence type="ECO:0000313" key="22">
    <source>
        <dbReference type="EMBL" id="PIA36984.1"/>
    </source>
</evidence>
<evidence type="ECO:0000256" key="3">
    <source>
        <dbReference type="ARBA" id="ARBA00012513"/>
    </source>
</evidence>
<dbReference type="InterPro" id="IPR003591">
    <property type="entry name" value="Leu-rich_rpt_typical-subtyp"/>
</dbReference>
<dbReference type="FunFam" id="3.30.200.20:FF:000432">
    <property type="entry name" value="LRR receptor-like serine/threonine-protein kinase EFR"/>
    <property type="match status" value="1"/>
</dbReference>
<dbReference type="AlphaFoldDB" id="A0A2G5D0F7"/>
<dbReference type="InterPro" id="IPR032675">
    <property type="entry name" value="LRR_dom_sf"/>
</dbReference>
<evidence type="ECO:0000256" key="17">
    <source>
        <dbReference type="ARBA" id="ARBA00047899"/>
    </source>
</evidence>
<evidence type="ECO:0000256" key="18">
    <source>
        <dbReference type="ARBA" id="ARBA00048679"/>
    </source>
</evidence>
<dbReference type="GO" id="GO:0005524">
    <property type="term" value="F:ATP binding"/>
    <property type="evidence" value="ECO:0007669"/>
    <property type="project" value="UniProtKB-UniRule"/>
</dbReference>
<dbReference type="FunFam" id="1.10.510.10:FF:001023">
    <property type="entry name" value="Os07g0541700 protein"/>
    <property type="match status" value="1"/>
</dbReference>
<evidence type="ECO:0000256" key="14">
    <source>
        <dbReference type="ARBA" id="ARBA00022989"/>
    </source>
</evidence>
<comment type="catalytic activity">
    <reaction evidence="18">
        <text>L-seryl-[protein] + ATP = O-phospho-L-seryl-[protein] + ADP + H(+)</text>
        <dbReference type="Rhea" id="RHEA:17989"/>
        <dbReference type="Rhea" id="RHEA-COMP:9863"/>
        <dbReference type="Rhea" id="RHEA-COMP:11604"/>
        <dbReference type="ChEBI" id="CHEBI:15378"/>
        <dbReference type="ChEBI" id="CHEBI:29999"/>
        <dbReference type="ChEBI" id="CHEBI:30616"/>
        <dbReference type="ChEBI" id="CHEBI:83421"/>
        <dbReference type="ChEBI" id="CHEBI:456216"/>
        <dbReference type="EC" id="2.7.11.1"/>
    </reaction>
</comment>
<evidence type="ECO:0000256" key="2">
    <source>
        <dbReference type="ARBA" id="ARBA00008684"/>
    </source>
</evidence>
<dbReference type="InterPro" id="IPR013210">
    <property type="entry name" value="LRR_N_plant-typ"/>
</dbReference>
<keyword evidence="6" id="KW-0433">Leucine-rich repeat</keyword>
<keyword evidence="12" id="KW-0418">Kinase</keyword>
<dbReference type="InterPro" id="IPR051809">
    <property type="entry name" value="Plant_receptor-like_S/T_kinase"/>
</dbReference>
<reference evidence="22 23" key="1">
    <citation type="submission" date="2017-09" db="EMBL/GenBank/DDBJ databases">
        <title>WGS assembly of Aquilegia coerulea Goldsmith.</title>
        <authorList>
            <person name="Hodges S."/>
            <person name="Kramer E."/>
            <person name="Nordborg M."/>
            <person name="Tomkins J."/>
            <person name="Borevitz J."/>
            <person name="Derieg N."/>
            <person name="Yan J."/>
            <person name="Mihaltcheva S."/>
            <person name="Hayes R.D."/>
            <person name="Rokhsar D."/>
        </authorList>
    </citation>
    <scope>NUCLEOTIDE SEQUENCE [LARGE SCALE GENOMIC DNA]</scope>
    <source>
        <strain evidence="23">cv. Goldsmith</strain>
    </source>
</reference>
<proteinExistence type="inferred from homology"/>
<dbReference type="PRINTS" id="PR00019">
    <property type="entry name" value="LEURICHRPT"/>
</dbReference>
<evidence type="ECO:0000256" key="9">
    <source>
        <dbReference type="ARBA" id="ARBA00022729"/>
    </source>
</evidence>
<keyword evidence="13 19" id="KW-0067">ATP-binding</keyword>
<dbReference type="Proteomes" id="UP000230069">
    <property type="component" value="Unassembled WGS sequence"/>
</dbReference>
<dbReference type="Pfam" id="PF13855">
    <property type="entry name" value="LRR_8"/>
    <property type="match status" value="1"/>
</dbReference>
<dbReference type="Gene3D" id="1.10.510.10">
    <property type="entry name" value="Transferase(Phosphotransferase) domain 1"/>
    <property type="match status" value="1"/>
</dbReference>
<keyword evidence="4" id="KW-1003">Cell membrane</keyword>
<keyword evidence="7" id="KW-0808">Transferase</keyword>
<dbReference type="InterPro" id="IPR000719">
    <property type="entry name" value="Prot_kinase_dom"/>
</dbReference>
<comment type="similarity">
    <text evidence="2">Belongs to the protein kinase superfamily. Ser/Thr protein kinase family.</text>
</comment>
<feature type="transmembrane region" description="Helical" evidence="20">
    <location>
        <begin position="637"/>
        <end position="660"/>
    </location>
</feature>
<evidence type="ECO:0000256" key="4">
    <source>
        <dbReference type="ARBA" id="ARBA00022475"/>
    </source>
</evidence>
<dbReference type="EC" id="2.7.11.1" evidence="3"/>
<name>A0A2G5D0F7_AQUCA</name>
<keyword evidence="10" id="KW-0677">Repeat</keyword>
<dbReference type="InterPro" id="IPR001611">
    <property type="entry name" value="Leu-rich_rpt"/>
</dbReference>
<dbReference type="Pfam" id="PF00069">
    <property type="entry name" value="Pkinase"/>
    <property type="match status" value="1"/>
</dbReference>
<evidence type="ECO:0000256" key="5">
    <source>
        <dbReference type="ARBA" id="ARBA00022527"/>
    </source>
</evidence>
<dbReference type="Pfam" id="PF00560">
    <property type="entry name" value="LRR_1"/>
    <property type="match status" value="12"/>
</dbReference>
<evidence type="ECO:0000313" key="23">
    <source>
        <dbReference type="Proteomes" id="UP000230069"/>
    </source>
</evidence>
<dbReference type="OrthoDB" id="676979at2759"/>
<keyword evidence="8 20" id="KW-0812">Transmembrane</keyword>
<evidence type="ECO:0000256" key="6">
    <source>
        <dbReference type="ARBA" id="ARBA00022614"/>
    </source>
</evidence>
<dbReference type="EMBL" id="KZ305048">
    <property type="protein sequence ID" value="PIA36984.1"/>
    <property type="molecule type" value="Genomic_DNA"/>
</dbReference>
<keyword evidence="14 20" id="KW-1133">Transmembrane helix</keyword>
<feature type="binding site" evidence="19">
    <location>
        <position position="723"/>
    </location>
    <ligand>
        <name>ATP</name>
        <dbReference type="ChEBI" id="CHEBI:30616"/>
    </ligand>
</feature>
<dbReference type="Gene3D" id="3.30.200.20">
    <property type="entry name" value="Phosphorylase Kinase, domain 1"/>
    <property type="match status" value="1"/>
</dbReference>
<dbReference type="FunFam" id="3.80.10.10:FF:000288">
    <property type="entry name" value="LRR receptor-like serine/threonine-protein kinase EFR"/>
    <property type="match status" value="1"/>
</dbReference>
<feature type="domain" description="Protein kinase" evidence="21">
    <location>
        <begin position="694"/>
        <end position="917"/>
    </location>
</feature>
<dbReference type="GO" id="GO:0004674">
    <property type="term" value="F:protein serine/threonine kinase activity"/>
    <property type="evidence" value="ECO:0007669"/>
    <property type="project" value="UniProtKB-KW"/>
</dbReference>
<keyword evidence="23" id="KW-1185">Reference proteome</keyword>
<dbReference type="FunFam" id="3.80.10.10:FF:000095">
    <property type="entry name" value="LRR receptor-like serine/threonine-protein kinase GSO1"/>
    <property type="match status" value="1"/>
</dbReference>
<feature type="non-terminal residue" evidence="22">
    <location>
        <position position="1"/>
    </location>
</feature>
<keyword evidence="9" id="KW-0732">Signal</keyword>